<name>A0ABX8SSL1_9BURK</name>
<accession>A0ABX8SSL1</accession>
<keyword evidence="1" id="KW-0732">Signal</keyword>
<gene>
    <name evidence="2" type="ORF">FE795_08375</name>
</gene>
<keyword evidence="3" id="KW-1185">Reference proteome</keyword>
<evidence type="ECO:0008006" key="4">
    <source>
        <dbReference type="Google" id="ProtNLM"/>
    </source>
</evidence>
<protein>
    <recommendedName>
        <fullName evidence="4">HdeA/HdeB family protein</fullName>
    </recommendedName>
</protein>
<evidence type="ECO:0000313" key="3">
    <source>
        <dbReference type="Proteomes" id="UP000826050"/>
    </source>
</evidence>
<evidence type="ECO:0000313" key="2">
    <source>
        <dbReference type="EMBL" id="QXX79031.1"/>
    </source>
</evidence>
<organism evidence="2 3">
    <name type="scientific">Alcaligenes ammonioxydans</name>
    <dbReference type="NCBI Taxonomy" id="2582914"/>
    <lineage>
        <taxon>Bacteria</taxon>
        <taxon>Pseudomonadati</taxon>
        <taxon>Pseudomonadota</taxon>
        <taxon>Betaproteobacteria</taxon>
        <taxon>Burkholderiales</taxon>
        <taxon>Alcaligenaceae</taxon>
        <taxon>Alcaligenes</taxon>
    </lineage>
</organism>
<reference evidence="2 3" key="1">
    <citation type="submission" date="2020-02" db="EMBL/GenBank/DDBJ databases">
        <title>Partial ammonium oxidation to N2 by heterotrophic bacteria.</title>
        <authorList>
            <person name="Wu M."/>
        </authorList>
    </citation>
    <scope>NUCLEOTIDE SEQUENCE [LARGE SCALE GENOMIC DNA]</scope>
    <source>
        <strain evidence="2 3">HO-1</strain>
    </source>
</reference>
<sequence>MRKIVWAACLLVSTTTANAQGIGHGLGAHHPCKSMAEALDMRAHDAMWKDPSDGELFATMSLAYMSWVQGFISATNLHRPQNGQIRLTPAQIAQRMRNYCTEHPNEPIYMGAKNIVETQPPGYN</sequence>
<feature type="signal peptide" evidence="1">
    <location>
        <begin position="1"/>
        <end position="19"/>
    </location>
</feature>
<evidence type="ECO:0000256" key="1">
    <source>
        <dbReference type="SAM" id="SignalP"/>
    </source>
</evidence>
<dbReference type="RefSeq" id="WP_131071751.1">
    <property type="nucleotide sequence ID" value="NZ_CP049362.1"/>
</dbReference>
<dbReference type="EMBL" id="CP049362">
    <property type="protein sequence ID" value="QXX79031.1"/>
    <property type="molecule type" value="Genomic_DNA"/>
</dbReference>
<proteinExistence type="predicted"/>
<dbReference type="Proteomes" id="UP000826050">
    <property type="component" value="Chromosome"/>
</dbReference>
<feature type="chain" id="PRO_5046720209" description="HdeA/HdeB family protein" evidence="1">
    <location>
        <begin position="20"/>
        <end position="124"/>
    </location>
</feature>